<evidence type="ECO:0000259" key="3">
    <source>
        <dbReference type="PROSITE" id="PS50977"/>
    </source>
</evidence>
<dbReference type="SUPFAM" id="SSF46689">
    <property type="entry name" value="Homeodomain-like"/>
    <property type="match status" value="1"/>
</dbReference>
<dbReference type="InterPro" id="IPR025722">
    <property type="entry name" value="TetR"/>
</dbReference>
<evidence type="ECO:0000313" key="4">
    <source>
        <dbReference type="EMBL" id="UTJ07225.1"/>
    </source>
</evidence>
<accession>A0ABY5E7S2</accession>
<dbReference type="EMBL" id="CP100595">
    <property type="protein sequence ID" value="UTJ07225.1"/>
    <property type="molecule type" value="Genomic_DNA"/>
</dbReference>
<dbReference type="PANTHER" id="PTHR43479:SF12">
    <property type="entry name" value="TRANSCRIPTIONAL REGULATORY PROTEIN"/>
    <property type="match status" value="1"/>
</dbReference>
<dbReference type="PANTHER" id="PTHR43479">
    <property type="entry name" value="ACREF/ENVCD OPERON REPRESSOR-RELATED"/>
    <property type="match status" value="1"/>
</dbReference>
<dbReference type="Gene3D" id="1.10.357.10">
    <property type="entry name" value="Tetracycline Repressor, domain 2"/>
    <property type="match status" value="1"/>
</dbReference>
<reference evidence="4" key="1">
    <citation type="submission" date="2022-07" db="EMBL/GenBank/DDBJ databases">
        <title>Arcobacter roscoffensis sp. nov., a marine bacterium isolated from coastal seawater collected from Roscoff, France.</title>
        <authorList>
            <person name="Pascual J."/>
            <person name="Lepeaux C."/>
            <person name="Methner A."/>
            <person name="Overmann J."/>
        </authorList>
    </citation>
    <scope>NUCLEOTIDE SEQUENCE</scope>
    <source>
        <strain evidence="4">ARW1-2F2</strain>
    </source>
</reference>
<feature type="domain" description="HTH tetR-type" evidence="3">
    <location>
        <begin position="2"/>
        <end position="62"/>
    </location>
</feature>
<organism evidence="4 5">
    <name type="scientific">Arcobacter roscoffensis</name>
    <dbReference type="NCBI Taxonomy" id="2961520"/>
    <lineage>
        <taxon>Bacteria</taxon>
        <taxon>Pseudomonadati</taxon>
        <taxon>Campylobacterota</taxon>
        <taxon>Epsilonproteobacteria</taxon>
        <taxon>Campylobacterales</taxon>
        <taxon>Arcobacteraceae</taxon>
        <taxon>Arcobacter</taxon>
    </lineage>
</organism>
<dbReference type="PROSITE" id="PS50977">
    <property type="entry name" value="HTH_TETR_2"/>
    <property type="match status" value="1"/>
</dbReference>
<feature type="DNA-binding region" description="H-T-H motif" evidence="2">
    <location>
        <begin position="25"/>
        <end position="44"/>
    </location>
</feature>
<evidence type="ECO:0000256" key="1">
    <source>
        <dbReference type="ARBA" id="ARBA00023125"/>
    </source>
</evidence>
<name>A0ABY5E7S2_9BACT</name>
<dbReference type="Proteomes" id="UP001060012">
    <property type="component" value="Chromosome"/>
</dbReference>
<evidence type="ECO:0000256" key="2">
    <source>
        <dbReference type="PROSITE-ProRule" id="PRU00335"/>
    </source>
</evidence>
<keyword evidence="5" id="KW-1185">Reference proteome</keyword>
<gene>
    <name evidence="4" type="ORF">NJU99_03810</name>
</gene>
<dbReference type="InterPro" id="IPR050624">
    <property type="entry name" value="HTH-type_Tx_Regulator"/>
</dbReference>
<proteinExistence type="predicted"/>
<dbReference type="RefSeq" id="WP_254577403.1">
    <property type="nucleotide sequence ID" value="NZ_CP100595.1"/>
</dbReference>
<dbReference type="InterPro" id="IPR009057">
    <property type="entry name" value="Homeodomain-like_sf"/>
</dbReference>
<keyword evidence="1 2" id="KW-0238">DNA-binding</keyword>
<protein>
    <submittedName>
        <fullName evidence="4">TetR/AcrR family transcriptional regulator</fullName>
    </submittedName>
</protein>
<dbReference type="Pfam" id="PF13972">
    <property type="entry name" value="TetR"/>
    <property type="match status" value="1"/>
</dbReference>
<dbReference type="PRINTS" id="PR00455">
    <property type="entry name" value="HTHTETR"/>
</dbReference>
<sequence length="212" mass="25695">MTSRKNLIIQESINLFNEKGCINTSTRHIASKLGISVGNLYYYFKNKEEIIIAIYEEFMSLISKQLTSVRDGQDLAFDYYDFLQQQMTYELKYRFFRLELNNIYQNYPKVKEAFEKSHIQKKQQIKYVYTHQIKYGYMKRLEEDELDFLVSNTWIIVTQWEIYWLIDRLDDEKQRRRNGILNILYFIKPYMTIKGLEDTNLLTSINYLNKKA</sequence>
<evidence type="ECO:0000313" key="5">
    <source>
        <dbReference type="Proteomes" id="UP001060012"/>
    </source>
</evidence>
<dbReference type="Pfam" id="PF00440">
    <property type="entry name" value="TetR_N"/>
    <property type="match status" value="1"/>
</dbReference>
<dbReference type="InterPro" id="IPR001647">
    <property type="entry name" value="HTH_TetR"/>
</dbReference>